<sequence length="784" mass="90467">MSTRVASIDPSHRINIQAGLEDREQDQDERQADPESRVKAPNEIAESIRSIAKRLKDTEEDRVYRLVLAGLGLNLEEPPAQYVEYFKNLLIYMVASDSYDPWIHKWVDARRDDLRWNFLWNHADSPTELGLDDDHKDTVSFGKRASVMDFAYDVHKTSSRITLRSPIRVQPTVAEVIDALMKALYANSTGNDETHTREKTILARKYWLGNQKLPTPLHHTRYMRPTCLKLPEEHTESLSDKRSDMAFFMPFLHWETNISRLQQYFIMKDINIQAQTKSTITDDDLYQLPCSVEEKLLRKYLWHEPPLHIRRTLDQFYHDAKFDTQDRDLDQVVLRHAKRNSSFGARVLMLSSDTIITCFPDPWNEGHHPSSKDHLGLLEEIVQNMSEKQNYETFSSPYDVAAFIISKCASNIVDSRMDGTDGLDQFRCLDIFDQEIRRLIADQTDLFNTFIQKSTQLQDTLGDLIRAAQDFFKRNIPLPEEYEEWEITFNSLEQPTRGGLFDITREIEKMREVKDIDEELHMIKDVFRQQKKALLMFADVLGSRESQAATDLLWAVKHRSGAANQLGKGTRQVYDSLNDLVDLKQKQANVAEARLSRMQAEQSTKQAEQAAKLAEETQRQGNSIMLFTTVTILFLPLSTLASIFGLNAKELNDGNISIGIVFAYIFPISAFIVLFSFLLVFHSGVRGLFMFSLQIALRYADKLSGFSIFFNESRVIILQEKLERLQGAEEGEYDTDSFVDGGFWQKVYKRIFSSFKKWRKRISRSSSTLPRSESTSITSLADDD</sequence>
<evidence type="ECO:0000256" key="7">
    <source>
        <dbReference type="SAM" id="Phobius"/>
    </source>
</evidence>
<dbReference type="STRING" id="913774.A0A0C3D8T3"/>
<evidence type="ECO:0000256" key="6">
    <source>
        <dbReference type="SAM" id="MobiDB-lite"/>
    </source>
</evidence>
<dbReference type="Gene3D" id="1.20.58.340">
    <property type="entry name" value="Magnesium transport protein CorA, transmembrane region"/>
    <property type="match status" value="1"/>
</dbReference>
<feature type="region of interest" description="Disordered" evidence="6">
    <location>
        <begin position="1"/>
        <end position="41"/>
    </location>
</feature>
<protein>
    <submittedName>
        <fullName evidence="8">Uncharacterized protein</fullName>
    </submittedName>
</protein>
<evidence type="ECO:0000256" key="5">
    <source>
        <dbReference type="SAM" id="Coils"/>
    </source>
</evidence>
<dbReference type="EMBL" id="KN832880">
    <property type="protein sequence ID" value="KIM98337.1"/>
    <property type="molecule type" value="Genomic_DNA"/>
</dbReference>
<organism evidence="8 9">
    <name type="scientific">Oidiodendron maius (strain Zn)</name>
    <dbReference type="NCBI Taxonomy" id="913774"/>
    <lineage>
        <taxon>Eukaryota</taxon>
        <taxon>Fungi</taxon>
        <taxon>Dikarya</taxon>
        <taxon>Ascomycota</taxon>
        <taxon>Pezizomycotina</taxon>
        <taxon>Leotiomycetes</taxon>
        <taxon>Leotiomycetes incertae sedis</taxon>
        <taxon>Myxotrichaceae</taxon>
        <taxon>Oidiodendron</taxon>
    </lineage>
</organism>
<dbReference type="GO" id="GO:0016020">
    <property type="term" value="C:membrane"/>
    <property type="evidence" value="ECO:0007669"/>
    <property type="project" value="UniProtKB-SubCell"/>
</dbReference>
<dbReference type="PANTHER" id="PTHR47685">
    <property type="entry name" value="MAGNESIUM TRANSPORT PROTEIN CORA"/>
    <property type="match status" value="1"/>
</dbReference>
<dbReference type="SUPFAM" id="SSF144083">
    <property type="entry name" value="Magnesium transport protein CorA, transmembrane region"/>
    <property type="match status" value="1"/>
</dbReference>
<evidence type="ECO:0000313" key="9">
    <source>
        <dbReference type="Proteomes" id="UP000054321"/>
    </source>
</evidence>
<name>A0A0C3D8T3_OIDMZ</name>
<dbReference type="InterPro" id="IPR045863">
    <property type="entry name" value="CorA_TM1_TM2"/>
</dbReference>
<dbReference type="AlphaFoldDB" id="A0A0C3D8T3"/>
<feature type="coiled-coil region" evidence="5">
    <location>
        <begin position="581"/>
        <end position="620"/>
    </location>
</feature>
<dbReference type="InterPro" id="IPR002523">
    <property type="entry name" value="MgTranspt_CorA/ZnTranspt_ZntB"/>
</dbReference>
<feature type="compositionally biased region" description="Basic and acidic residues" evidence="6">
    <location>
        <begin position="28"/>
        <end position="40"/>
    </location>
</feature>
<dbReference type="InParanoid" id="A0A0C3D8T3"/>
<dbReference type="GO" id="GO:0015095">
    <property type="term" value="F:magnesium ion transmembrane transporter activity"/>
    <property type="evidence" value="ECO:0007669"/>
    <property type="project" value="TreeGrafter"/>
</dbReference>
<dbReference type="GO" id="GO:0015087">
    <property type="term" value="F:cobalt ion transmembrane transporter activity"/>
    <property type="evidence" value="ECO:0007669"/>
    <property type="project" value="TreeGrafter"/>
</dbReference>
<evidence type="ECO:0000256" key="3">
    <source>
        <dbReference type="ARBA" id="ARBA00022989"/>
    </source>
</evidence>
<feature type="transmembrane region" description="Helical" evidence="7">
    <location>
        <begin position="656"/>
        <end position="681"/>
    </location>
</feature>
<evidence type="ECO:0000256" key="4">
    <source>
        <dbReference type="ARBA" id="ARBA00023136"/>
    </source>
</evidence>
<keyword evidence="4 7" id="KW-0472">Membrane</keyword>
<keyword evidence="9" id="KW-1185">Reference proteome</keyword>
<dbReference type="HOGENOM" id="CLU_357554_0_0_1"/>
<accession>A0A0C3D8T3</accession>
<dbReference type="PANTHER" id="PTHR47685:SF1">
    <property type="entry name" value="MAGNESIUM TRANSPORT PROTEIN CORA"/>
    <property type="match status" value="1"/>
</dbReference>
<dbReference type="Proteomes" id="UP000054321">
    <property type="component" value="Unassembled WGS sequence"/>
</dbReference>
<evidence type="ECO:0000313" key="8">
    <source>
        <dbReference type="EMBL" id="KIM98337.1"/>
    </source>
</evidence>
<keyword evidence="2 7" id="KW-0812">Transmembrane</keyword>
<keyword evidence="5" id="KW-0175">Coiled coil</keyword>
<reference evidence="9" key="2">
    <citation type="submission" date="2015-01" db="EMBL/GenBank/DDBJ databases">
        <title>Evolutionary Origins and Diversification of the Mycorrhizal Mutualists.</title>
        <authorList>
            <consortium name="DOE Joint Genome Institute"/>
            <consortium name="Mycorrhizal Genomics Consortium"/>
            <person name="Kohler A."/>
            <person name="Kuo A."/>
            <person name="Nagy L.G."/>
            <person name="Floudas D."/>
            <person name="Copeland A."/>
            <person name="Barry K.W."/>
            <person name="Cichocki N."/>
            <person name="Veneault-Fourrey C."/>
            <person name="LaButti K."/>
            <person name="Lindquist E.A."/>
            <person name="Lipzen A."/>
            <person name="Lundell T."/>
            <person name="Morin E."/>
            <person name="Murat C."/>
            <person name="Riley R."/>
            <person name="Ohm R."/>
            <person name="Sun H."/>
            <person name="Tunlid A."/>
            <person name="Henrissat B."/>
            <person name="Grigoriev I.V."/>
            <person name="Hibbett D.S."/>
            <person name="Martin F."/>
        </authorList>
    </citation>
    <scope>NUCLEOTIDE SEQUENCE [LARGE SCALE GENOMIC DNA]</scope>
    <source>
        <strain evidence="9">Zn</strain>
    </source>
</reference>
<dbReference type="OrthoDB" id="3557741at2759"/>
<keyword evidence="3 7" id="KW-1133">Transmembrane helix</keyword>
<evidence type="ECO:0000256" key="2">
    <source>
        <dbReference type="ARBA" id="ARBA00022692"/>
    </source>
</evidence>
<feature type="transmembrane region" description="Helical" evidence="7">
    <location>
        <begin position="624"/>
        <end position="644"/>
    </location>
</feature>
<gene>
    <name evidence="8" type="ORF">OIDMADRAFT_56702</name>
</gene>
<dbReference type="InterPro" id="IPR050829">
    <property type="entry name" value="CorA_MIT"/>
</dbReference>
<comment type="subcellular location">
    <subcellularLocation>
        <location evidence="1">Membrane</location>
        <topology evidence="1">Multi-pass membrane protein</topology>
    </subcellularLocation>
</comment>
<proteinExistence type="predicted"/>
<evidence type="ECO:0000256" key="1">
    <source>
        <dbReference type="ARBA" id="ARBA00004141"/>
    </source>
</evidence>
<reference evidence="8 9" key="1">
    <citation type="submission" date="2014-04" db="EMBL/GenBank/DDBJ databases">
        <authorList>
            <consortium name="DOE Joint Genome Institute"/>
            <person name="Kuo A."/>
            <person name="Martino E."/>
            <person name="Perotto S."/>
            <person name="Kohler A."/>
            <person name="Nagy L.G."/>
            <person name="Floudas D."/>
            <person name="Copeland A."/>
            <person name="Barry K.W."/>
            <person name="Cichocki N."/>
            <person name="Veneault-Fourrey C."/>
            <person name="LaButti K."/>
            <person name="Lindquist E.A."/>
            <person name="Lipzen A."/>
            <person name="Lundell T."/>
            <person name="Morin E."/>
            <person name="Murat C."/>
            <person name="Sun H."/>
            <person name="Tunlid A."/>
            <person name="Henrissat B."/>
            <person name="Grigoriev I.V."/>
            <person name="Hibbett D.S."/>
            <person name="Martin F."/>
            <person name="Nordberg H.P."/>
            <person name="Cantor M.N."/>
            <person name="Hua S.X."/>
        </authorList>
    </citation>
    <scope>NUCLEOTIDE SEQUENCE [LARGE SCALE GENOMIC DNA]</scope>
    <source>
        <strain evidence="8 9">Zn</strain>
    </source>
</reference>
<dbReference type="GO" id="GO:0015099">
    <property type="term" value="F:nickel cation transmembrane transporter activity"/>
    <property type="evidence" value="ECO:0007669"/>
    <property type="project" value="TreeGrafter"/>
</dbReference>
<dbReference type="Pfam" id="PF01544">
    <property type="entry name" value="CorA"/>
    <property type="match status" value="1"/>
</dbReference>